<evidence type="ECO:0000313" key="19">
    <source>
        <dbReference type="Proteomes" id="UP000027466"/>
    </source>
</evidence>
<keyword evidence="5" id="KW-0410">Iron transport</keyword>
<feature type="domain" description="TonB-dependent receptor plug" evidence="17">
    <location>
        <begin position="96"/>
        <end position="195"/>
    </location>
</feature>
<dbReference type="Gene3D" id="2.170.130.10">
    <property type="entry name" value="TonB-dependent receptor, plug domain"/>
    <property type="match status" value="1"/>
</dbReference>
<keyword evidence="7" id="KW-0732">Signal</keyword>
<dbReference type="PANTHER" id="PTHR32552">
    <property type="entry name" value="FERRICHROME IRON RECEPTOR-RELATED"/>
    <property type="match status" value="1"/>
</dbReference>
<evidence type="ECO:0000256" key="3">
    <source>
        <dbReference type="ARBA" id="ARBA00022448"/>
    </source>
</evidence>
<keyword evidence="19" id="KW-1185">Reference proteome</keyword>
<keyword evidence="11 14" id="KW-0472">Membrane</keyword>
<dbReference type="PROSITE" id="PS52016">
    <property type="entry name" value="TONB_DEPENDENT_REC_3"/>
    <property type="match status" value="1"/>
</dbReference>
<dbReference type="Gene3D" id="2.40.170.20">
    <property type="entry name" value="TonB-dependent receptor, beta-barrel domain"/>
    <property type="match status" value="1"/>
</dbReference>
<evidence type="ECO:0000256" key="6">
    <source>
        <dbReference type="ARBA" id="ARBA00022692"/>
    </source>
</evidence>
<comment type="similarity">
    <text evidence="2 14 15">Belongs to the TonB-dependent receptor family.</text>
</comment>
<keyword evidence="10 15" id="KW-0798">TonB box</keyword>
<evidence type="ECO:0000256" key="2">
    <source>
        <dbReference type="ARBA" id="ARBA00009810"/>
    </source>
</evidence>
<evidence type="ECO:0000313" key="18">
    <source>
        <dbReference type="EMBL" id="KDR44148.1"/>
    </source>
</evidence>
<dbReference type="SUPFAM" id="SSF56935">
    <property type="entry name" value="Porins"/>
    <property type="match status" value="1"/>
</dbReference>
<dbReference type="EMBL" id="JFHC01000003">
    <property type="protein sequence ID" value="KDR44148.1"/>
    <property type="molecule type" value="Genomic_DNA"/>
</dbReference>
<dbReference type="InterPro" id="IPR036942">
    <property type="entry name" value="Beta-barrel_TonB_sf"/>
</dbReference>
<evidence type="ECO:0000256" key="8">
    <source>
        <dbReference type="ARBA" id="ARBA00023004"/>
    </source>
</evidence>
<evidence type="ECO:0000256" key="9">
    <source>
        <dbReference type="ARBA" id="ARBA00023065"/>
    </source>
</evidence>
<dbReference type="GO" id="GO:0009279">
    <property type="term" value="C:cell outer membrane"/>
    <property type="evidence" value="ECO:0007669"/>
    <property type="project" value="UniProtKB-SubCell"/>
</dbReference>
<evidence type="ECO:0000256" key="14">
    <source>
        <dbReference type="PROSITE-ProRule" id="PRU01360"/>
    </source>
</evidence>
<evidence type="ECO:0000256" key="11">
    <source>
        <dbReference type="ARBA" id="ARBA00023136"/>
    </source>
</evidence>
<evidence type="ECO:0000256" key="1">
    <source>
        <dbReference type="ARBA" id="ARBA00004571"/>
    </source>
</evidence>
<dbReference type="InterPro" id="IPR000531">
    <property type="entry name" value="Beta-barrel_TonB"/>
</dbReference>
<dbReference type="GO" id="GO:0015891">
    <property type="term" value="P:siderophore transport"/>
    <property type="evidence" value="ECO:0007669"/>
    <property type="project" value="InterPro"/>
</dbReference>
<keyword evidence="8" id="KW-0408">Iron</keyword>
<name>A0A069PTT3_9BURK</name>
<accession>A0A069PTT3</accession>
<dbReference type="STRING" id="60547.GCA_000751215_04264"/>
<keyword evidence="13 14" id="KW-0998">Cell outer membrane</keyword>
<sequence>MRKAALAALATRRIGLEVRVAAMCTGLAFAQAGWAQSQDQQPPAAPGSSNPAMADATLPAIRVEGTVPTGYGPLVESDRVNDPQQRVAASKTGTKLEDLPASVQVIPRQLVSEQGGTMLRDAITNASGVNQGGQDSKGYYDHFLIRGLNAQIYEDGFSDGDELSGISHSLNGVERIEILEGPGSALFGSGPPGGTINIVHYEPSPDFHYGGSVQAGSFGTVTNSDYITGPTGIAGLNYRVDATFARSDGFRDLSSRDSEIRPSLQWELGKHTIDFSLDLRDTHETPDSYGIIYFNGSPLGDVSRDAKFSTPFAFAKETYVRPTLSDKWKVSDVLTINNRFSYLHRSLDVLTNGDSTSTMVSDGEVVGRQLREQDDSDNSFDYQLEPVWKFATGSVGHTLVTGFEYQHLLIDTERATADLPNIPDAFAPVPPETSVAGLTFLCDAKHSCDNDHLVANYYSLYATDQIDVTDKFKLRAGIRQDWWDTSLTPSISVPGRFGTDGQPLLAGVTDTRNDAPVSWNIGALYKVLPWLTPYFGISKSHFANFNSENTQNGIGAPESALQYEAGIKFGLFDDKFIINTALFDVTRDNVAALTTINGAESVVFDSQRTKGAEASIDASLTNQWHVIANFTAQDAVITDNPQGITSEGHHPQGAPAYIANLWTTYDFSIDGIPGFHVGAGVNYVAKTYSDITNVNSIPSYVIANAAFGYDAPRWGIDLNVHNLTDRRYFVAANAAGAFVGESLSAFVNIHANF</sequence>
<dbReference type="InterPro" id="IPR039426">
    <property type="entry name" value="TonB-dep_rcpt-like"/>
</dbReference>
<keyword evidence="12 18" id="KW-0675">Receptor</keyword>
<dbReference type="GO" id="GO:0015344">
    <property type="term" value="F:siderophore uptake transmembrane transporter activity"/>
    <property type="evidence" value="ECO:0007669"/>
    <property type="project" value="TreeGrafter"/>
</dbReference>
<organism evidence="18 19">
    <name type="scientific">Caballeronia glathei</name>
    <dbReference type="NCBI Taxonomy" id="60547"/>
    <lineage>
        <taxon>Bacteria</taxon>
        <taxon>Pseudomonadati</taxon>
        <taxon>Pseudomonadota</taxon>
        <taxon>Betaproteobacteria</taxon>
        <taxon>Burkholderiales</taxon>
        <taxon>Burkholderiaceae</taxon>
        <taxon>Caballeronia</taxon>
    </lineage>
</organism>
<evidence type="ECO:0000256" key="5">
    <source>
        <dbReference type="ARBA" id="ARBA00022496"/>
    </source>
</evidence>
<evidence type="ECO:0000256" key="12">
    <source>
        <dbReference type="ARBA" id="ARBA00023170"/>
    </source>
</evidence>
<dbReference type="Proteomes" id="UP000027466">
    <property type="component" value="Unassembled WGS sequence"/>
</dbReference>
<gene>
    <name evidence="18" type="ORF">BG61_18935</name>
</gene>
<evidence type="ECO:0000259" key="17">
    <source>
        <dbReference type="Pfam" id="PF07715"/>
    </source>
</evidence>
<dbReference type="PANTHER" id="PTHR32552:SF68">
    <property type="entry name" value="FERRICHROME OUTER MEMBRANE TRANSPORTER_PHAGE RECEPTOR"/>
    <property type="match status" value="1"/>
</dbReference>
<dbReference type="InterPro" id="IPR012910">
    <property type="entry name" value="Plug_dom"/>
</dbReference>
<keyword evidence="9" id="KW-0406">Ion transport</keyword>
<dbReference type="InterPro" id="IPR037066">
    <property type="entry name" value="Plug_dom_sf"/>
</dbReference>
<keyword evidence="6 14" id="KW-0812">Transmembrane</keyword>
<evidence type="ECO:0000256" key="15">
    <source>
        <dbReference type="RuleBase" id="RU003357"/>
    </source>
</evidence>
<dbReference type="GO" id="GO:0038023">
    <property type="term" value="F:signaling receptor activity"/>
    <property type="evidence" value="ECO:0007669"/>
    <property type="project" value="InterPro"/>
</dbReference>
<dbReference type="InterPro" id="IPR010105">
    <property type="entry name" value="TonB_sidphr_rcpt"/>
</dbReference>
<keyword evidence="4 14" id="KW-1134">Transmembrane beta strand</keyword>
<dbReference type="NCBIfam" id="TIGR01783">
    <property type="entry name" value="TonB-siderophor"/>
    <property type="match status" value="1"/>
</dbReference>
<evidence type="ECO:0000256" key="7">
    <source>
        <dbReference type="ARBA" id="ARBA00022729"/>
    </source>
</evidence>
<dbReference type="AlphaFoldDB" id="A0A069PTT3"/>
<evidence type="ECO:0000256" key="4">
    <source>
        <dbReference type="ARBA" id="ARBA00022452"/>
    </source>
</evidence>
<evidence type="ECO:0000256" key="13">
    <source>
        <dbReference type="ARBA" id="ARBA00023237"/>
    </source>
</evidence>
<proteinExistence type="inferred from homology"/>
<protein>
    <submittedName>
        <fullName evidence="18">TonB-dependent receptor</fullName>
    </submittedName>
</protein>
<evidence type="ECO:0000256" key="10">
    <source>
        <dbReference type="ARBA" id="ARBA00023077"/>
    </source>
</evidence>
<comment type="caution">
    <text evidence="18">The sequence shown here is derived from an EMBL/GenBank/DDBJ whole genome shotgun (WGS) entry which is preliminary data.</text>
</comment>
<reference evidence="18 19" key="1">
    <citation type="submission" date="2014-03" db="EMBL/GenBank/DDBJ databases">
        <title>Draft Genome Sequences of Four Burkholderia Strains.</title>
        <authorList>
            <person name="Liu X.Y."/>
            <person name="Li C.X."/>
            <person name="Xu J.H."/>
        </authorList>
    </citation>
    <scope>NUCLEOTIDE SEQUENCE [LARGE SCALE GENOMIC DNA]</scope>
    <source>
        <strain evidence="18 19">DSM 50014</strain>
    </source>
</reference>
<dbReference type="Pfam" id="PF07715">
    <property type="entry name" value="Plug"/>
    <property type="match status" value="1"/>
</dbReference>
<comment type="subcellular location">
    <subcellularLocation>
        <location evidence="1 14">Cell outer membrane</location>
        <topology evidence="1 14">Multi-pass membrane protein</topology>
    </subcellularLocation>
</comment>
<dbReference type="CDD" id="cd01347">
    <property type="entry name" value="ligand_gated_channel"/>
    <property type="match status" value="1"/>
</dbReference>
<feature type="domain" description="TonB-dependent receptor-like beta-barrel" evidence="16">
    <location>
        <begin position="301"/>
        <end position="723"/>
    </location>
</feature>
<keyword evidence="3 14" id="KW-0813">Transport</keyword>
<evidence type="ECO:0000259" key="16">
    <source>
        <dbReference type="Pfam" id="PF00593"/>
    </source>
</evidence>
<dbReference type="Pfam" id="PF00593">
    <property type="entry name" value="TonB_dep_Rec_b-barrel"/>
    <property type="match status" value="1"/>
</dbReference>